<reference evidence="2" key="1">
    <citation type="submission" date="2015-10" db="EMBL/GenBank/DDBJ databases">
        <authorList>
            <person name="Lehtovirta-Morley L.E."/>
            <person name="Vieille C."/>
        </authorList>
    </citation>
    <scope>NUCLEOTIDE SEQUENCE [LARGE SCALE GENOMIC DNA]</scope>
</reference>
<accession>A0A128A1Z5</accession>
<proteinExistence type="predicted"/>
<gene>
    <name evidence="1" type="ORF">NDEV_0624</name>
</gene>
<dbReference type="AlphaFoldDB" id="A0A128A1Z5"/>
<dbReference type="Proteomes" id="UP000196239">
    <property type="component" value="Chromosome 1"/>
</dbReference>
<dbReference type="KEGG" id="ndv:NDEV_0624"/>
<protein>
    <submittedName>
        <fullName evidence="1">Uncharacterized protein</fullName>
    </submittedName>
</protein>
<evidence type="ECO:0000313" key="1">
    <source>
        <dbReference type="EMBL" id="CUR51389.1"/>
    </source>
</evidence>
<name>A0A128A1Z5_9ARCH</name>
<sequence length="371" mass="41617">MKTLLMISIFAIITTGITVQLPPASSDSGSLTELYTPSPDLTKISLSLSDTFKQTSSNSTKDLYLEFFDAKNNTMIKNASFFINVIKGDKILMHDLFYTKTGSMTIKFHPGNDMGKWTVNGSLDPILGGWMSQNDAVYVTVPAFTEGTYHVHFSVLALVYVNGIVDQRNPPTFDSWWSVDKKGNISKYDNSTTVSFVPSSNSVGIKDKPPLQQLQSGIKKPDIKCNQNFVLVIKKEGHWPACINSDTLSKLVLRGWTENPLNELLLKYGNQTQANLVFYEVMNEPKVREWSMKGWKYDSYSYASNSETQKFSATIYLSLPHNVGNHFECENGSYALVVLNLKPVEIEHNYTEVGCNIAQLTTNLDPELNRK</sequence>
<dbReference type="EMBL" id="LN890280">
    <property type="protein sequence ID" value="CUR51389.1"/>
    <property type="molecule type" value="Genomic_DNA"/>
</dbReference>
<keyword evidence="2" id="KW-1185">Reference proteome</keyword>
<evidence type="ECO:0000313" key="2">
    <source>
        <dbReference type="Proteomes" id="UP000196239"/>
    </source>
</evidence>
<organism evidence="1 2">
    <name type="scientific">Nitrosotalea devaniterrae</name>
    <dbReference type="NCBI Taxonomy" id="1078905"/>
    <lineage>
        <taxon>Archaea</taxon>
        <taxon>Nitrososphaerota</taxon>
        <taxon>Nitrososphaeria</taxon>
        <taxon>Nitrosotaleales</taxon>
        <taxon>Nitrosotaleaceae</taxon>
        <taxon>Nitrosotalea</taxon>
    </lineage>
</organism>